<gene>
    <name evidence="1" type="ORF">ABIA69_002184</name>
</gene>
<dbReference type="EMBL" id="JBEPSB010000008">
    <property type="protein sequence ID" value="MET4561039.1"/>
    <property type="molecule type" value="Genomic_DNA"/>
</dbReference>
<sequence length="388" mass="44456">MSLPIHYLEFNNPIHIVWRKGTPNDPFIDRLDIARVVNQRVFLLEIPDEMFKVRIAGMFEINYEAFIKHNLDKNEFYVDYTNGFVYVHESKEAETLSIIYKGRGLILYPSTRIIHYDGTTATESLHEIIEKSKAQVQELIDRTDTYEEYLKRLVIAINNSNNATDQALIATQQAKDATELVKDAYETTVLIYQPFVNTYNDIAKKFPYPEVGWTTQVFDTGIRYRWNGKDWVPIDALGGNIPLASELLNGLMSKEHYMKLKGITEFVNEKTIVFIIPKDILEGVQDPHVVFDYEGEIVEVKASVTSKGAQPTPVKIQKSANFTDWHDITDNPVVIGENHYLDDKTHALTERNVKKGDIFRLTIPSFSVDAQNLSVNVKIVLNDSLNLH</sequence>
<keyword evidence="2" id="KW-1185">Reference proteome</keyword>
<comment type="caution">
    <text evidence="1">The sequence shown here is derived from an EMBL/GenBank/DDBJ whole genome shotgun (WGS) entry which is preliminary data.</text>
</comment>
<organism evidence="1 2">
    <name type="scientific">Lysinibacillus parviboronicapiens</name>
    <dbReference type="NCBI Taxonomy" id="436516"/>
    <lineage>
        <taxon>Bacteria</taxon>
        <taxon>Bacillati</taxon>
        <taxon>Bacillota</taxon>
        <taxon>Bacilli</taxon>
        <taxon>Bacillales</taxon>
        <taxon>Bacillaceae</taxon>
        <taxon>Lysinibacillus</taxon>
    </lineage>
</organism>
<evidence type="ECO:0000313" key="1">
    <source>
        <dbReference type="EMBL" id="MET4561039.1"/>
    </source>
</evidence>
<evidence type="ECO:0000313" key="2">
    <source>
        <dbReference type="Proteomes" id="UP001549363"/>
    </source>
</evidence>
<dbReference type="Proteomes" id="UP001549363">
    <property type="component" value="Unassembled WGS sequence"/>
</dbReference>
<reference evidence="1 2" key="1">
    <citation type="submission" date="2024-06" db="EMBL/GenBank/DDBJ databases">
        <title>Sorghum-associated microbial communities from plants grown in Nebraska, USA.</title>
        <authorList>
            <person name="Schachtman D."/>
        </authorList>
    </citation>
    <scope>NUCLEOTIDE SEQUENCE [LARGE SCALE GENOMIC DNA]</scope>
    <source>
        <strain evidence="1 2">736</strain>
    </source>
</reference>
<proteinExistence type="predicted"/>
<name>A0ABV2PJQ4_9BACI</name>
<dbReference type="RefSeq" id="WP_354471800.1">
    <property type="nucleotide sequence ID" value="NZ_JBEPSB010000008.1"/>
</dbReference>
<accession>A0ABV2PJQ4</accession>
<protein>
    <submittedName>
        <fullName evidence="1">Uncharacterized protein</fullName>
    </submittedName>
</protein>